<keyword evidence="3" id="KW-1185">Reference proteome</keyword>
<name>A0A8T0SWA1_PANVG</name>
<evidence type="ECO:0000256" key="1">
    <source>
        <dbReference type="SAM" id="MobiDB-lite"/>
    </source>
</evidence>
<organism evidence="2 3">
    <name type="scientific">Panicum virgatum</name>
    <name type="common">Blackwell switchgrass</name>
    <dbReference type="NCBI Taxonomy" id="38727"/>
    <lineage>
        <taxon>Eukaryota</taxon>
        <taxon>Viridiplantae</taxon>
        <taxon>Streptophyta</taxon>
        <taxon>Embryophyta</taxon>
        <taxon>Tracheophyta</taxon>
        <taxon>Spermatophyta</taxon>
        <taxon>Magnoliopsida</taxon>
        <taxon>Liliopsida</taxon>
        <taxon>Poales</taxon>
        <taxon>Poaceae</taxon>
        <taxon>PACMAD clade</taxon>
        <taxon>Panicoideae</taxon>
        <taxon>Panicodae</taxon>
        <taxon>Paniceae</taxon>
        <taxon>Panicinae</taxon>
        <taxon>Panicum</taxon>
        <taxon>Panicum sect. Hiantes</taxon>
    </lineage>
</organism>
<dbReference type="AlphaFoldDB" id="A0A8T0SWA1"/>
<evidence type="ECO:0000313" key="2">
    <source>
        <dbReference type="EMBL" id="KAG2601325.1"/>
    </source>
</evidence>
<feature type="region of interest" description="Disordered" evidence="1">
    <location>
        <begin position="82"/>
        <end position="113"/>
    </location>
</feature>
<reference evidence="2" key="1">
    <citation type="submission" date="2020-05" db="EMBL/GenBank/DDBJ databases">
        <title>WGS assembly of Panicum virgatum.</title>
        <authorList>
            <person name="Lovell J.T."/>
            <person name="Jenkins J."/>
            <person name="Shu S."/>
            <person name="Juenger T.E."/>
            <person name="Schmutz J."/>
        </authorList>
    </citation>
    <scope>NUCLEOTIDE SEQUENCE</scope>
    <source>
        <strain evidence="2">AP13</strain>
    </source>
</reference>
<evidence type="ECO:0000313" key="3">
    <source>
        <dbReference type="Proteomes" id="UP000823388"/>
    </source>
</evidence>
<protein>
    <submittedName>
        <fullName evidence="2">Uncharacterized protein</fullName>
    </submittedName>
</protein>
<proteinExistence type="predicted"/>
<feature type="compositionally biased region" description="Basic residues" evidence="1">
    <location>
        <begin position="98"/>
        <end position="107"/>
    </location>
</feature>
<comment type="caution">
    <text evidence="2">The sequence shown here is derived from an EMBL/GenBank/DDBJ whole genome shotgun (WGS) entry which is preliminary data.</text>
</comment>
<dbReference type="EMBL" id="CM029045">
    <property type="protein sequence ID" value="KAG2601325.1"/>
    <property type="molecule type" value="Genomic_DNA"/>
</dbReference>
<sequence length="113" mass="12304">MGRLSSALPPQRWATEEVRARRPGQSLRSLTAPHAWFFFSSPLWRIGGPEVGSAKSKSGPAGSPIPFYAQLYFLSAASHPCRAAAAPQPGPGSLARRPLARRPRTPQRQRGNF</sequence>
<gene>
    <name evidence="2" type="ORF">PVAP13_5KG581707</name>
</gene>
<dbReference type="Proteomes" id="UP000823388">
    <property type="component" value="Chromosome 5K"/>
</dbReference>
<feature type="region of interest" description="Disordered" evidence="1">
    <location>
        <begin position="1"/>
        <end position="25"/>
    </location>
</feature>
<accession>A0A8T0SWA1</accession>